<dbReference type="EC" id="1.8.4.11" evidence="5"/>
<dbReference type="PANTHER" id="PTHR43774:SF1">
    <property type="entry name" value="PEPTIDE METHIONINE SULFOXIDE REDUCTASE MSRA 2"/>
    <property type="match status" value="1"/>
</dbReference>
<dbReference type="PANTHER" id="PTHR43774">
    <property type="entry name" value="PEPTIDE METHIONINE SULFOXIDE REDUCTASE"/>
    <property type="match status" value="1"/>
</dbReference>
<dbReference type="Pfam" id="PF01625">
    <property type="entry name" value="PMSR"/>
    <property type="match status" value="1"/>
</dbReference>
<gene>
    <name evidence="5" type="primary">msrA</name>
    <name evidence="7" type="ORF">ET464_13485</name>
</gene>
<dbReference type="InterPro" id="IPR002569">
    <property type="entry name" value="Met_Sox_Rdtase_MsrA_dom"/>
</dbReference>
<dbReference type="Gene3D" id="3.30.1060.10">
    <property type="entry name" value="Peptide methionine sulphoxide reductase MsrA"/>
    <property type="match status" value="1"/>
</dbReference>
<dbReference type="RefSeq" id="WP_129441694.1">
    <property type="nucleotide sequence ID" value="NZ_CP035492.1"/>
</dbReference>
<dbReference type="Proteomes" id="UP000293568">
    <property type="component" value="Chromosome"/>
</dbReference>
<comment type="catalytic activity">
    <reaction evidence="3 5">
        <text>L-methionyl-[protein] + [thioredoxin]-disulfide + H2O = L-methionyl-(S)-S-oxide-[protein] + [thioredoxin]-dithiol</text>
        <dbReference type="Rhea" id="RHEA:14217"/>
        <dbReference type="Rhea" id="RHEA-COMP:10698"/>
        <dbReference type="Rhea" id="RHEA-COMP:10700"/>
        <dbReference type="Rhea" id="RHEA-COMP:12313"/>
        <dbReference type="Rhea" id="RHEA-COMP:12315"/>
        <dbReference type="ChEBI" id="CHEBI:15377"/>
        <dbReference type="ChEBI" id="CHEBI:16044"/>
        <dbReference type="ChEBI" id="CHEBI:29950"/>
        <dbReference type="ChEBI" id="CHEBI:44120"/>
        <dbReference type="ChEBI" id="CHEBI:50058"/>
        <dbReference type="EC" id="1.8.4.11"/>
    </reaction>
</comment>
<dbReference type="InterPro" id="IPR036509">
    <property type="entry name" value="Met_Sox_Rdtase_MsrA_sf"/>
</dbReference>
<dbReference type="AlphaFoldDB" id="A0A4P6EVD8"/>
<dbReference type="HAMAP" id="MF_01401">
    <property type="entry name" value="MsrA"/>
    <property type="match status" value="1"/>
</dbReference>
<comment type="catalytic activity">
    <reaction evidence="4 5">
        <text>[thioredoxin]-disulfide + L-methionine + H2O = L-methionine (S)-S-oxide + [thioredoxin]-dithiol</text>
        <dbReference type="Rhea" id="RHEA:19993"/>
        <dbReference type="Rhea" id="RHEA-COMP:10698"/>
        <dbReference type="Rhea" id="RHEA-COMP:10700"/>
        <dbReference type="ChEBI" id="CHEBI:15377"/>
        <dbReference type="ChEBI" id="CHEBI:29950"/>
        <dbReference type="ChEBI" id="CHEBI:50058"/>
        <dbReference type="ChEBI" id="CHEBI:57844"/>
        <dbReference type="ChEBI" id="CHEBI:58772"/>
        <dbReference type="EC" id="1.8.4.11"/>
    </reaction>
</comment>
<dbReference type="OrthoDB" id="4174719at2"/>
<accession>A0A4P6EVD8</accession>
<dbReference type="GO" id="GO:0033744">
    <property type="term" value="F:L-methionine:thioredoxin-disulfide S-oxidoreductase activity"/>
    <property type="evidence" value="ECO:0007669"/>
    <property type="project" value="RHEA"/>
</dbReference>
<comment type="function">
    <text evidence="5">Has an important function as a repair enzyme for proteins that have been inactivated by oxidation. Catalyzes the reversible oxidation-reduction of methionine sulfoxide in proteins to methionine.</text>
</comment>
<feature type="active site" evidence="5">
    <location>
        <position position="24"/>
    </location>
</feature>
<dbReference type="KEGG" id="pprt:ET464_13485"/>
<organism evidence="7 8">
    <name type="scientific">Paenibacillus protaetiae</name>
    <dbReference type="NCBI Taxonomy" id="2509456"/>
    <lineage>
        <taxon>Bacteria</taxon>
        <taxon>Bacillati</taxon>
        <taxon>Bacillota</taxon>
        <taxon>Bacilli</taxon>
        <taxon>Bacillales</taxon>
        <taxon>Paenibacillaceae</taxon>
        <taxon>Paenibacillus</taxon>
    </lineage>
</organism>
<dbReference type="GO" id="GO:0008113">
    <property type="term" value="F:peptide-methionine (S)-S-oxide reductase activity"/>
    <property type="evidence" value="ECO:0007669"/>
    <property type="project" value="UniProtKB-UniRule"/>
</dbReference>
<evidence type="ECO:0000313" key="7">
    <source>
        <dbReference type="EMBL" id="QAY67260.1"/>
    </source>
</evidence>
<evidence type="ECO:0000256" key="3">
    <source>
        <dbReference type="ARBA" id="ARBA00047806"/>
    </source>
</evidence>
<keyword evidence="2 5" id="KW-0560">Oxidoreductase</keyword>
<evidence type="ECO:0000256" key="2">
    <source>
        <dbReference type="ARBA" id="ARBA00023002"/>
    </source>
</evidence>
<dbReference type="SUPFAM" id="SSF55068">
    <property type="entry name" value="Peptide methionine sulfoxide reductase"/>
    <property type="match status" value="1"/>
</dbReference>
<keyword evidence="8" id="KW-1185">Reference proteome</keyword>
<evidence type="ECO:0000259" key="6">
    <source>
        <dbReference type="Pfam" id="PF01625"/>
    </source>
</evidence>
<evidence type="ECO:0000256" key="4">
    <source>
        <dbReference type="ARBA" id="ARBA00048782"/>
    </source>
</evidence>
<name>A0A4P6EVD8_9BACL</name>
<sequence>MGDRLLNAGCTSGPAETITLGMGCFWKPDALFGHLPGVIRTRTGYAGGTSADPNYRRMGDHTEVVEVDYDPAAIPLAKLLKLFWDSHNPVNINGYKGRQYQSLLLYRNEAQLAEALMVLEQLSAGGKLKPETEIRLYDRFFIAEDRHQKYDVKRYPHAVELLERLYPPGQRWEHGTLAARLNGLAKGYTSLQRVIAEMEQWPADAEEKSRLIRLVKQIRW</sequence>
<reference evidence="7 8" key="1">
    <citation type="submission" date="2019-01" db="EMBL/GenBank/DDBJ databases">
        <title>Genome sequencing of strain FW100M-2.</title>
        <authorList>
            <person name="Heo J."/>
            <person name="Kim S.-J."/>
            <person name="Kim J.-S."/>
            <person name="Hong S.-B."/>
            <person name="Kwon S.-W."/>
        </authorList>
    </citation>
    <scope>NUCLEOTIDE SEQUENCE [LARGE SCALE GENOMIC DNA]</scope>
    <source>
        <strain evidence="7 8">FW100M-2</strain>
    </source>
</reference>
<comment type="similarity">
    <text evidence="1 5">Belongs to the MsrA Met sulfoxide reductase family.</text>
</comment>
<evidence type="ECO:0000256" key="5">
    <source>
        <dbReference type="HAMAP-Rule" id="MF_01401"/>
    </source>
</evidence>
<protein>
    <recommendedName>
        <fullName evidence="5">Peptide methionine sulfoxide reductase MsrA</fullName>
        <shortName evidence="5">Protein-methionine-S-oxide reductase</shortName>
        <ecNumber evidence="5">1.8.4.11</ecNumber>
    </recommendedName>
    <alternativeName>
        <fullName evidence="5">Peptide-methionine (S)-S-oxide reductase</fullName>
        <shortName evidence="5">Peptide Met(O) reductase</shortName>
    </alternativeName>
</protein>
<evidence type="ECO:0000313" key="8">
    <source>
        <dbReference type="Proteomes" id="UP000293568"/>
    </source>
</evidence>
<dbReference type="EMBL" id="CP035492">
    <property type="protein sequence ID" value="QAY67260.1"/>
    <property type="molecule type" value="Genomic_DNA"/>
</dbReference>
<evidence type="ECO:0000256" key="1">
    <source>
        <dbReference type="ARBA" id="ARBA00005591"/>
    </source>
</evidence>
<proteinExistence type="inferred from homology"/>
<feature type="domain" description="Peptide methionine sulphoxide reductase MsrA" evidence="6">
    <location>
        <begin position="17"/>
        <end position="153"/>
    </location>
</feature>